<feature type="compositionally biased region" description="Basic and acidic residues" evidence="1">
    <location>
        <begin position="111"/>
        <end position="120"/>
    </location>
</feature>
<feature type="region of interest" description="Disordered" evidence="1">
    <location>
        <begin position="333"/>
        <end position="442"/>
    </location>
</feature>
<evidence type="ECO:0000313" key="2">
    <source>
        <dbReference type="EMBL" id="RKO88347.1"/>
    </source>
</evidence>
<dbReference type="EMBL" id="KZ996776">
    <property type="protein sequence ID" value="RKO88347.1"/>
    <property type="molecule type" value="Genomic_DNA"/>
</dbReference>
<feature type="region of interest" description="Disordered" evidence="1">
    <location>
        <begin position="251"/>
        <end position="285"/>
    </location>
</feature>
<feature type="compositionally biased region" description="Basic and acidic residues" evidence="1">
    <location>
        <begin position="140"/>
        <end position="154"/>
    </location>
</feature>
<feature type="compositionally biased region" description="Gly residues" evidence="1">
    <location>
        <begin position="267"/>
        <end position="282"/>
    </location>
</feature>
<proteinExistence type="predicted"/>
<accession>A0A4V1IR02</accession>
<dbReference type="AlphaFoldDB" id="A0A4V1IR02"/>
<evidence type="ECO:0000256" key="1">
    <source>
        <dbReference type="SAM" id="MobiDB-lite"/>
    </source>
</evidence>
<keyword evidence="3" id="KW-1185">Reference proteome</keyword>
<feature type="non-terminal residue" evidence="2">
    <location>
        <position position="1"/>
    </location>
</feature>
<dbReference type="Proteomes" id="UP000269721">
    <property type="component" value="Unassembled WGS sequence"/>
</dbReference>
<feature type="compositionally biased region" description="Low complexity" evidence="1">
    <location>
        <begin position="64"/>
        <end position="105"/>
    </location>
</feature>
<feature type="region of interest" description="Disordered" evidence="1">
    <location>
        <begin position="1"/>
        <end position="211"/>
    </location>
</feature>
<feature type="compositionally biased region" description="Low complexity" evidence="1">
    <location>
        <begin position="9"/>
        <end position="22"/>
    </location>
</feature>
<reference evidence="3" key="1">
    <citation type="journal article" date="2018" name="Nat. Microbiol.">
        <title>Leveraging single-cell genomics to expand the fungal tree of life.</title>
        <authorList>
            <person name="Ahrendt S.R."/>
            <person name="Quandt C.A."/>
            <person name="Ciobanu D."/>
            <person name="Clum A."/>
            <person name="Salamov A."/>
            <person name="Andreopoulos B."/>
            <person name="Cheng J.F."/>
            <person name="Woyke T."/>
            <person name="Pelin A."/>
            <person name="Henrissat B."/>
            <person name="Reynolds N.K."/>
            <person name="Benny G.L."/>
            <person name="Smith M.E."/>
            <person name="James T.Y."/>
            <person name="Grigoriev I.V."/>
        </authorList>
    </citation>
    <scope>NUCLEOTIDE SEQUENCE [LARGE SCALE GENOMIC DNA]</scope>
</reference>
<protein>
    <submittedName>
        <fullName evidence="2">Uncharacterized protein</fullName>
    </submittedName>
</protein>
<sequence>SFDSGPAVGATTRSARGARSAGKVTQVGEQKKKAAAAEEDAPPAPVPPASIYIKERKPPPQPAPVAAATHHAVAAAASTPPAAGADVDAPSGSDAASGATAQAAASKPRRSIAEGSEKGTLHAVLEPTVPIRFESGAAAGEKDNENNNEDHGGGEDADSITGDDEKSSVSTTLLPPVVGAEPAPSHHVAAAAATHAAHAAAPHHAASGSSFASAFPTSLASHRPPLDSDAMSTTSSVGSSSFYAKFKQQMEDKKGEGGMGRRRVGGAMSGGRKAGVGVGGRSAGPRRIGAQAAQAAAETRANAAVAAGVGGQNWGHGIALGVVGKPAANTHKLPSLTFAPQPDAKHGASSSIQQQQQATLPALPGSEVGDKGGRSKFAHFGAGKDTIALPSLMSDKQKPNPTGPPGGGGGGGAGSTVLPSLSGKSENWKAKYGGAARLEPGR</sequence>
<gene>
    <name evidence="2" type="ORF">BDK51DRAFT_26669</name>
</gene>
<name>A0A4V1IR02_9FUNG</name>
<evidence type="ECO:0000313" key="3">
    <source>
        <dbReference type="Proteomes" id="UP000269721"/>
    </source>
</evidence>
<organism evidence="2 3">
    <name type="scientific">Blyttiomyces helicus</name>
    <dbReference type="NCBI Taxonomy" id="388810"/>
    <lineage>
        <taxon>Eukaryota</taxon>
        <taxon>Fungi</taxon>
        <taxon>Fungi incertae sedis</taxon>
        <taxon>Chytridiomycota</taxon>
        <taxon>Chytridiomycota incertae sedis</taxon>
        <taxon>Chytridiomycetes</taxon>
        <taxon>Chytridiomycetes incertae sedis</taxon>
        <taxon>Blyttiomyces</taxon>
    </lineage>
</organism>
<feature type="compositionally biased region" description="Gly residues" evidence="1">
    <location>
        <begin position="405"/>
        <end position="414"/>
    </location>
</feature>
<feature type="compositionally biased region" description="Low complexity" evidence="1">
    <location>
        <begin position="180"/>
        <end position="211"/>
    </location>
</feature>